<dbReference type="AlphaFoldDB" id="A0A8E2IB12"/>
<dbReference type="GO" id="GO:0008270">
    <property type="term" value="F:zinc ion binding"/>
    <property type="evidence" value="ECO:0007669"/>
    <property type="project" value="InterPro"/>
</dbReference>
<dbReference type="PANTHER" id="PTHR43175">
    <property type="entry name" value="CARBONIC ANHYDRASE"/>
    <property type="match status" value="1"/>
</dbReference>
<dbReference type="InterPro" id="IPR001765">
    <property type="entry name" value="Carbonic_anhydrase"/>
</dbReference>
<dbReference type="Proteomes" id="UP000189761">
    <property type="component" value="Unassembled WGS sequence"/>
</dbReference>
<dbReference type="PANTHER" id="PTHR43175:SF1">
    <property type="entry name" value="CARBONIC ANHYDRASE-LIKE PROTEIN YBCF-RELATED"/>
    <property type="match status" value="1"/>
</dbReference>
<dbReference type="GO" id="GO:0004089">
    <property type="term" value="F:carbonate dehydratase activity"/>
    <property type="evidence" value="ECO:0007669"/>
    <property type="project" value="InterPro"/>
</dbReference>
<accession>A0A8E2IB12</accession>
<comment type="caution">
    <text evidence="2">The sequence shown here is derived from an EMBL/GenBank/DDBJ whole genome shotgun (WGS) entry which is preliminary data.</text>
</comment>
<protein>
    <submittedName>
        <fullName evidence="2">Carbonic anhydrase</fullName>
    </submittedName>
</protein>
<dbReference type="EMBL" id="MTLA01000174">
    <property type="protein sequence ID" value="OOP67655.1"/>
    <property type="molecule type" value="Genomic_DNA"/>
</dbReference>
<proteinExistence type="inferred from homology"/>
<dbReference type="SUPFAM" id="SSF53056">
    <property type="entry name" value="beta-carbonic anhydrase, cab"/>
    <property type="match status" value="1"/>
</dbReference>
<dbReference type="InterPro" id="IPR036874">
    <property type="entry name" value="Carbonic_anhydrase_sf"/>
</dbReference>
<dbReference type="Gene3D" id="3.40.1050.10">
    <property type="entry name" value="Carbonic anhydrase"/>
    <property type="match status" value="1"/>
</dbReference>
<keyword evidence="3" id="KW-1185">Reference proteome</keyword>
<dbReference type="RefSeq" id="WP_071977102.1">
    <property type="nucleotide sequence ID" value="NZ_CP065424.1"/>
</dbReference>
<name>A0A8E2IB12_9BACI</name>
<evidence type="ECO:0000313" key="3">
    <source>
        <dbReference type="Proteomes" id="UP000189761"/>
    </source>
</evidence>
<evidence type="ECO:0000313" key="2">
    <source>
        <dbReference type="EMBL" id="OOP67655.1"/>
    </source>
</evidence>
<comment type="similarity">
    <text evidence="1">Belongs to the beta-class carbonic anhydrase family.</text>
</comment>
<gene>
    <name evidence="2" type="ORF">BWZ43_14650</name>
</gene>
<reference evidence="2 3" key="1">
    <citation type="submission" date="2017-01" db="EMBL/GenBank/DDBJ databases">
        <title>Draft genome sequence of Bacillus oleronius.</title>
        <authorList>
            <person name="Allam M."/>
        </authorList>
    </citation>
    <scope>NUCLEOTIDE SEQUENCE [LARGE SCALE GENOMIC DNA]</scope>
    <source>
        <strain evidence="2 3">DSM 9356</strain>
    </source>
</reference>
<organism evidence="2 3">
    <name type="scientific">Heyndrickxia oleronia</name>
    <dbReference type="NCBI Taxonomy" id="38875"/>
    <lineage>
        <taxon>Bacteria</taxon>
        <taxon>Bacillati</taxon>
        <taxon>Bacillota</taxon>
        <taxon>Bacilli</taxon>
        <taxon>Bacillales</taxon>
        <taxon>Bacillaceae</taxon>
        <taxon>Heyndrickxia</taxon>
    </lineage>
</organism>
<evidence type="ECO:0000256" key="1">
    <source>
        <dbReference type="ARBA" id="ARBA00006217"/>
    </source>
</evidence>
<sequence length="166" mass="18559">MNINKNKKVLVITDVEQELVPILQKTTNIQPENMLTIESYGCIISHPYGDIMRSVIMAIYEENVEDIFVVGTKDRSHRSINLPTQLEKDKIKTLDYLFKNSTPELQGGTLDAWLNGSGNVSENIKKSVEVIRHHALVPLHVKVQGLMIDNNGGVFSIVDPSTSTMV</sequence>